<evidence type="ECO:0000313" key="2">
    <source>
        <dbReference type="EMBL" id="SOU92519.1"/>
    </source>
</evidence>
<gene>
    <name evidence="2" type="ORF">LFTS_01146</name>
</gene>
<name>A0A2I2MFN0_9BACT</name>
<dbReference type="AlphaFoldDB" id="A0A2I2MFN0"/>
<dbReference type="OrthoDB" id="5797404at2"/>
<dbReference type="InterPro" id="IPR007569">
    <property type="entry name" value="DUF559"/>
</dbReference>
<dbReference type="PANTHER" id="PTHR38590:SF1">
    <property type="entry name" value="BLL0828 PROTEIN"/>
    <property type="match status" value="1"/>
</dbReference>
<dbReference type="InterPro" id="IPR011335">
    <property type="entry name" value="Restrct_endonuc-II-like"/>
</dbReference>
<evidence type="ECO:0000259" key="1">
    <source>
        <dbReference type="Pfam" id="PF04480"/>
    </source>
</evidence>
<dbReference type="RefSeq" id="WP_099590458.1">
    <property type="nucleotide sequence ID" value="NZ_OBMB01000001.1"/>
</dbReference>
<proteinExistence type="predicted"/>
<dbReference type="PANTHER" id="PTHR38590">
    <property type="entry name" value="BLL0828 PROTEIN"/>
    <property type="match status" value="1"/>
</dbReference>
<accession>A0A2I2MFN0</accession>
<dbReference type="InterPro" id="IPR047216">
    <property type="entry name" value="Endonuclease_DUF559_bact"/>
</dbReference>
<dbReference type="Pfam" id="PF04480">
    <property type="entry name" value="DUF559"/>
    <property type="match status" value="1"/>
</dbReference>
<reference evidence="2" key="1">
    <citation type="submission" date="2017-12" db="EMBL/GenBank/DDBJ databases">
        <authorList>
            <consortium name="SysMetEx"/>
        </authorList>
    </citation>
    <scope>NUCLEOTIDE SEQUENCE</scope>
    <source>
        <strain evidence="2">Pb_238</strain>
    </source>
</reference>
<feature type="domain" description="DUF559" evidence="1">
    <location>
        <begin position="37"/>
        <end position="131"/>
    </location>
</feature>
<organism evidence="2">
    <name type="scientific">Leptospirillum ferriphilum</name>
    <dbReference type="NCBI Taxonomy" id="178606"/>
    <lineage>
        <taxon>Bacteria</taxon>
        <taxon>Pseudomonadati</taxon>
        <taxon>Nitrospirota</taxon>
        <taxon>Nitrospiria</taxon>
        <taxon>Nitrospirales</taxon>
        <taxon>Nitrospiraceae</taxon>
        <taxon>Leptospirillum</taxon>
    </lineage>
</organism>
<dbReference type="Gene3D" id="3.40.960.10">
    <property type="entry name" value="VSR Endonuclease"/>
    <property type="match status" value="1"/>
</dbReference>
<sequence length="139" mass="16334">MAVRLTREEGLRLGILPKERGKKHLRRPEMGDGSPQSLLWHSISSRWPKAIWEFQGAVPGRRFLVDIAFPEERLAIEVDGWQFHGKHLSSFKKDRERQNLLTIHGWKILRFFPEQIFQERDEVLNVIAMALKQSAESHR</sequence>
<dbReference type="SUPFAM" id="SSF52980">
    <property type="entry name" value="Restriction endonuclease-like"/>
    <property type="match status" value="1"/>
</dbReference>
<protein>
    <recommendedName>
        <fullName evidence="1">DUF559 domain-containing protein</fullName>
    </recommendedName>
</protein>
<dbReference type="EMBL" id="LT966316">
    <property type="protein sequence ID" value="SOU92519.1"/>
    <property type="molecule type" value="Genomic_DNA"/>
</dbReference>